<feature type="compositionally biased region" description="Polar residues" evidence="1">
    <location>
        <begin position="24"/>
        <end position="49"/>
    </location>
</feature>
<evidence type="ECO:0000313" key="2">
    <source>
        <dbReference type="EMBL" id="ELU00502.1"/>
    </source>
</evidence>
<keyword evidence="4" id="KW-1185">Reference proteome</keyword>
<reference evidence="3" key="3">
    <citation type="submission" date="2015-06" db="UniProtKB">
        <authorList>
            <consortium name="EnsemblMetazoa"/>
        </authorList>
    </citation>
    <scope>IDENTIFICATION</scope>
</reference>
<dbReference type="EMBL" id="AMQN01009690">
    <property type="status" value="NOT_ANNOTATED_CDS"/>
    <property type="molecule type" value="Genomic_DNA"/>
</dbReference>
<protein>
    <submittedName>
        <fullName evidence="2 3">Uncharacterized protein</fullName>
    </submittedName>
</protein>
<gene>
    <name evidence="2" type="ORF">CAPTEDRAFT_186429</name>
</gene>
<dbReference type="EnsemblMetazoa" id="CapteT186429">
    <property type="protein sequence ID" value="CapteP186429"/>
    <property type="gene ID" value="CapteG186429"/>
</dbReference>
<reference evidence="4" key="1">
    <citation type="submission" date="2012-12" db="EMBL/GenBank/DDBJ databases">
        <authorList>
            <person name="Hellsten U."/>
            <person name="Grimwood J."/>
            <person name="Chapman J.A."/>
            <person name="Shapiro H."/>
            <person name="Aerts A."/>
            <person name="Otillar R.P."/>
            <person name="Terry A.Y."/>
            <person name="Boore J.L."/>
            <person name="Simakov O."/>
            <person name="Marletaz F."/>
            <person name="Cho S.-J."/>
            <person name="Edsinger-Gonzales E."/>
            <person name="Havlak P."/>
            <person name="Kuo D.-H."/>
            <person name="Larsson T."/>
            <person name="Lv J."/>
            <person name="Arendt D."/>
            <person name="Savage R."/>
            <person name="Osoegawa K."/>
            <person name="de Jong P."/>
            <person name="Lindberg D.R."/>
            <person name="Seaver E.C."/>
            <person name="Weisblat D.A."/>
            <person name="Putnam N.H."/>
            <person name="Grigoriev I.V."/>
            <person name="Rokhsar D.S."/>
        </authorList>
    </citation>
    <scope>NUCLEOTIDE SEQUENCE</scope>
    <source>
        <strain evidence="4">I ESC-2004</strain>
    </source>
</reference>
<evidence type="ECO:0000313" key="4">
    <source>
        <dbReference type="Proteomes" id="UP000014760"/>
    </source>
</evidence>
<dbReference type="EMBL" id="KB305961">
    <property type="protein sequence ID" value="ELU00502.1"/>
    <property type="molecule type" value="Genomic_DNA"/>
</dbReference>
<feature type="region of interest" description="Disordered" evidence="1">
    <location>
        <begin position="1"/>
        <end position="108"/>
    </location>
</feature>
<evidence type="ECO:0000256" key="1">
    <source>
        <dbReference type="SAM" id="MobiDB-lite"/>
    </source>
</evidence>
<reference evidence="2 4" key="2">
    <citation type="journal article" date="2013" name="Nature">
        <title>Insights into bilaterian evolution from three spiralian genomes.</title>
        <authorList>
            <person name="Simakov O."/>
            <person name="Marletaz F."/>
            <person name="Cho S.J."/>
            <person name="Edsinger-Gonzales E."/>
            <person name="Havlak P."/>
            <person name="Hellsten U."/>
            <person name="Kuo D.H."/>
            <person name="Larsson T."/>
            <person name="Lv J."/>
            <person name="Arendt D."/>
            <person name="Savage R."/>
            <person name="Osoegawa K."/>
            <person name="de Jong P."/>
            <person name="Grimwood J."/>
            <person name="Chapman J.A."/>
            <person name="Shapiro H."/>
            <person name="Aerts A."/>
            <person name="Otillar R.P."/>
            <person name="Terry A.Y."/>
            <person name="Boore J.L."/>
            <person name="Grigoriev I.V."/>
            <person name="Lindberg D.R."/>
            <person name="Seaver E.C."/>
            <person name="Weisblat D.A."/>
            <person name="Putnam N.H."/>
            <person name="Rokhsar D.S."/>
        </authorList>
    </citation>
    <scope>NUCLEOTIDE SEQUENCE</scope>
    <source>
        <strain evidence="2 4">I ESC-2004</strain>
    </source>
</reference>
<feature type="compositionally biased region" description="Basic and acidic residues" evidence="1">
    <location>
        <begin position="51"/>
        <end position="62"/>
    </location>
</feature>
<proteinExistence type="predicted"/>
<dbReference type="AlphaFoldDB" id="R7UB77"/>
<organism evidence="2">
    <name type="scientific">Capitella teleta</name>
    <name type="common">Polychaete worm</name>
    <dbReference type="NCBI Taxonomy" id="283909"/>
    <lineage>
        <taxon>Eukaryota</taxon>
        <taxon>Metazoa</taxon>
        <taxon>Spiralia</taxon>
        <taxon>Lophotrochozoa</taxon>
        <taxon>Annelida</taxon>
        <taxon>Polychaeta</taxon>
        <taxon>Sedentaria</taxon>
        <taxon>Scolecida</taxon>
        <taxon>Capitellidae</taxon>
        <taxon>Capitella</taxon>
    </lineage>
</organism>
<evidence type="ECO:0000313" key="3">
    <source>
        <dbReference type="EnsemblMetazoa" id="CapteP186429"/>
    </source>
</evidence>
<name>R7UB77_CAPTE</name>
<dbReference type="Proteomes" id="UP000014760">
    <property type="component" value="Unassembled WGS sequence"/>
</dbReference>
<dbReference type="HOGENOM" id="CLU_1726813_0_0_1"/>
<accession>R7UB77</accession>
<sequence>MARQGKKAMFGLDSIDQESDDSRSGSMSPGATSPKHQYGRSVSTSSTYSVDRLDGPFKDPSYRPKVLKTMPHPNDSYHQLKKIGGGRSTSISSDEGAGLTGVGSPPRVMSPLASRAPYTLARGGSVDTPEIEARILVLYSGGTIGMRTKEDGVTRVCPKNVITYDKLT</sequence>